<dbReference type="OrthoDB" id="428974at2759"/>
<dbReference type="PANTHER" id="PTHR10367:SF9">
    <property type="entry name" value="DUAL-SPECIFICITY PHOSPHATASE 11 (RNA_RNP COMPLEX 1-INTERACTING)"/>
    <property type="match status" value="1"/>
</dbReference>
<dbReference type="PANTHER" id="PTHR10367">
    <property type="entry name" value="MRNA-CAPPING ENZYME"/>
    <property type="match status" value="1"/>
</dbReference>
<feature type="domain" description="Protein-tyrosine phosphatase catalytic" evidence="2">
    <location>
        <begin position="113"/>
        <end position="207"/>
    </location>
</feature>
<dbReference type="InterPro" id="IPR051029">
    <property type="entry name" value="mRNA_Capping_Enz/RNA_Phosphat"/>
</dbReference>
<dbReference type="SUPFAM" id="SSF52799">
    <property type="entry name" value="(Phosphotyrosine protein) phosphatases II"/>
    <property type="match status" value="1"/>
</dbReference>
<feature type="compositionally biased region" description="Low complexity" evidence="1">
    <location>
        <begin position="315"/>
        <end position="326"/>
    </location>
</feature>
<evidence type="ECO:0000313" key="3">
    <source>
        <dbReference type="EMBL" id="CAG9804074.1"/>
    </source>
</evidence>
<dbReference type="Pfam" id="PF00782">
    <property type="entry name" value="DSPc"/>
    <property type="match status" value="1"/>
</dbReference>
<gene>
    <name evidence="3" type="ORF">CHIRRI_LOCUS6969</name>
</gene>
<dbReference type="GO" id="GO:0004651">
    <property type="term" value="F:polynucleotide 5'-phosphatase activity"/>
    <property type="evidence" value="ECO:0007669"/>
    <property type="project" value="TreeGrafter"/>
</dbReference>
<dbReference type="Proteomes" id="UP001153620">
    <property type="component" value="Chromosome 2"/>
</dbReference>
<dbReference type="EMBL" id="OU895878">
    <property type="protein sequence ID" value="CAG9804074.1"/>
    <property type="molecule type" value="Genomic_DNA"/>
</dbReference>
<dbReference type="InterPro" id="IPR003595">
    <property type="entry name" value="Tyr_Pase_cat"/>
</dbReference>
<feature type="compositionally biased region" description="Basic and acidic residues" evidence="1">
    <location>
        <begin position="327"/>
        <end position="358"/>
    </location>
</feature>
<reference evidence="3" key="1">
    <citation type="submission" date="2022-01" db="EMBL/GenBank/DDBJ databases">
        <authorList>
            <person name="King R."/>
        </authorList>
    </citation>
    <scope>NUCLEOTIDE SEQUENCE</scope>
</reference>
<dbReference type="PROSITE" id="PS00383">
    <property type="entry name" value="TYR_PHOSPHATASE_1"/>
    <property type="match status" value="1"/>
</dbReference>
<feature type="region of interest" description="Disordered" evidence="1">
    <location>
        <begin position="252"/>
        <end position="292"/>
    </location>
</feature>
<organism evidence="3 4">
    <name type="scientific">Chironomus riparius</name>
    <dbReference type="NCBI Taxonomy" id="315576"/>
    <lineage>
        <taxon>Eukaryota</taxon>
        <taxon>Metazoa</taxon>
        <taxon>Ecdysozoa</taxon>
        <taxon>Arthropoda</taxon>
        <taxon>Hexapoda</taxon>
        <taxon>Insecta</taxon>
        <taxon>Pterygota</taxon>
        <taxon>Neoptera</taxon>
        <taxon>Endopterygota</taxon>
        <taxon>Diptera</taxon>
        <taxon>Nematocera</taxon>
        <taxon>Chironomoidea</taxon>
        <taxon>Chironomidae</taxon>
        <taxon>Chironominae</taxon>
        <taxon>Chironomus</taxon>
    </lineage>
</organism>
<dbReference type="InterPro" id="IPR029021">
    <property type="entry name" value="Prot-tyrosine_phosphatase-like"/>
</dbReference>
<feature type="region of interest" description="Disordered" evidence="1">
    <location>
        <begin position="312"/>
        <end position="374"/>
    </location>
</feature>
<dbReference type="InterPro" id="IPR000340">
    <property type="entry name" value="Dual-sp_phosphatase_cat-dom"/>
</dbReference>
<reference evidence="3" key="2">
    <citation type="submission" date="2022-10" db="EMBL/GenBank/DDBJ databases">
        <authorList>
            <consortium name="ENA_rothamsted_submissions"/>
            <consortium name="culmorum"/>
            <person name="King R."/>
        </authorList>
    </citation>
    <scope>NUCLEOTIDE SEQUENCE</scope>
</reference>
<dbReference type="SMART" id="SM00404">
    <property type="entry name" value="PTPc_motif"/>
    <property type="match status" value="1"/>
</dbReference>
<feature type="compositionally biased region" description="Polar residues" evidence="1">
    <location>
        <begin position="272"/>
        <end position="285"/>
    </location>
</feature>
<proteinExistence type="predicted"/>
<evidence type="ECO:0000256" key="1">
    <source>
        <dbReference type="SAM" id="MobiDB-lite"/>
    </source>
</evidence>
<keyword evidence="4" id="KW-1185">Reference proteome</keyword>
<evidence type="ECO:0000259" key="2">
    <source>
        <dbReference type="SMART" id="SM00404"/>
    </source>
</evidence>
<feature type="compositionally biased region" description="Polar residues" evidence="1">
    <location>
        <begin position="364"/>
        <end position="374"/>
    </location>
</feature>
<evidence type="ECO:0000313" key="4">
    <source>
        <dbReference type="Proteomes" id="UP001153620"/>
    </source>
</evidence>
<name>A0A9N9RWC4_9DIPT</name>
<dbReference type="InterPro" id="IPR016130">
    <property type="entry name" value="Tyr_Pase_AS"/>
</dbReference>
<sequence length="374" mass="44237">MKTILNKLNVWKFVVQKPKSTNRLISYFASKMGKTIPDRWLDYSKIGNLVEGTAFVPFKVPLHQRICENMPERARHTTRDIIEALPNVGLVINLTNTQKGTKYYEPNDWKSCGIDYKWIKVEGHVTPSQHLLVQFCHEVKQFLDTNPSKLIGIHCTHGLNRTGYFVCSYMVLVLSIPPNEAIKRFAEARGYEIERENYISSIKLHDSNSNLKQTANTLPVLVPNNQRAIKRSNQTEIDDERYDDRKRRKINSGAFSKSDAEHLQRYNHRSSRNFLPDTSSPSSSRIDYRERRHYEARERTDYRSNDMRYRRDYNSSSRLSWKSDSLMSRRQDYNNRSREPHNQRTSRPSEHSNQDSQRRRSRWDNNYNNQSDRR</sequence>
<dbReference type="AlphaFoldDB" id="A0A9N9RWC4"/>
<protein>
    <recommendedName>
        <fullName evidence="2">Protein-tyrosine phosphatase catalytic domain-containing protein</fullName>
    </recommendedName>
</protein>
<dbReference type="Gene3D" id="3.90.190.10">
    <property type="entry name" value="Protein tyrosine phosphatase superfamily"/>
    <property type="match status" value="1"/>
</dbReference>
<accession>A0A9N9RWC4</accession>